<keyword evidence="3" id="KW-1185">Reference proteome</keyword>
<organism evidence="2 3">
    <name type="scientific">Thiorhodococcus mannitoliphagus</name>
    <dbReference type="NCBI Taxonomy" id="329406"/>
    <lineage>
        <taxon>Bacteria</taxon>
        <taxon>Pseudomonadati</taxon>
        <taxon>Pseudomonadota</taxon>
        <taxon>Gammaproteobacteria</taxon>
        <taxon>Chromatiales</taxon>
        <taxon>Chromatiaceae</taxon>
        <taxon>Thiorhodococcus</taxon>
    </lineage>
</organism>
<dbReference type="AlphaFoldDB" id="A0A6P1DZ54"/>
<accession>A0A6P1DZ54</accession>
<evidence type="ECO:0000313" key="2">
    <source>
        <dbReference type="EMBL" id="NEX22016.1"/>
    </source>
</evidence>
<reference evidence="3" key="1">
    <citation type="journal article" date="2020" name="Microbiol. Resour. Announc.">
        <title>Draft Genome Sequences of Thiorhodococcus mannitoliphagus and Thiorhodococcus minor, Purple Sulfur Photosynthetic Bacteria in the Gammaproteobacterial Family Chromatiaceae.</title>
        <authorList>
            <person name="Aviles F.A."/>
            <person name="Meyer T.E."/>
            <person name="Kyndt J.A."/>
        </authorList>
    </citation>
    <scope>NUCLEOTIDE SEQUENCE [LARGE SCALE GENOMIC DNA]</scope>
    <source>
        <strain evidence="3">DSM 18266</strain>
    </source>
</reference>
<name>A0A6P1DZ54_9GAMM</name>
<sequence>MRPALRAAIIGLLAMLTTACTTGRIASIWTDATDQPIRYHKLIVFGVTNSPKVRRAYEDNFVSGLREIGVKAEPGHAYVSDQALSLVVRMTEAVSKADADAIIITHLVTDEPDAQPPLPRLSRVPAHYRHLVPYFSQVYNDVCGPNYYADLEALRLETNLYDAKGERLVWSGRSEQLDPRSEQTTISDVIEETIAQMALDGYLPRASVGRPESAE</sequence>
<protein>
    <recommendedName>
        <fullName evidence="4">DUF4136 domain-containing protein</fullName>
    </recommendedName>
</protein>
<dbReference type="RefSeq" id="WP_164655116.1">
    <property type="nucleotide sequence ID" value="NZ_JAAIJR010000079.1"/>
</dbReference>
<evidence type="ECO:0008006" key="4">
    <source>
        <dbReference type="Google" id="ProtNLM"/>
    </source>
</evidence>
<evidence type="ECO:0000313" key="3">
    <source>
        <dbReference type="Proteomes" id="UP000471640"/>
    </source>
</evidence>
<dbReference type="PROSITE" id="PS51257">
    <property type="entry name" value="PROKAR_LIPOPROTEIN"/>
    <property type="match status" value="1"/>
</dbReference>
<dbReference type="EMBL" id="JAAIJR010000079">
    <property type="protein sequence ID" value="NEX22016.1"/>
    <property type="molecule type" value="Genomic_DNA"/>
</dbReference>
<dbReference type="Proteomes" id="UP000471640">
    <property type="component" value="Unassembled WGS sequence"/>
</dbReference>
<comment type="caution">
    <text evidence="2">The sequence shown here is derived from an EMBL/GenBank/DDBJ whole genome shotgun (WGS) entry which is preliminary data.</text>
</comment>
<reference evidence="2 3" key="2">
    <citation type="submission" date="2020-02" db="EMBL/GenBank/DDBJ databases">
        <title>Genome sequences of Thiorhodococcus mannitoliphagus and Thiorhodococcus minor, purple sulfur photosynthetic bacteria in the gammaproteobacterial family, Chromatiaceae.</title>
        <authorList>
            <person name="Aviles F.A."/>
            <person name="Meyer T.E."/>
            <person name="Kyndt J.A."/>
        </authorList>
    </citation>
    <scope>NUCLEOTIDE SEQUENCE [LARGE SCALE GENOMIC DNA]</scope>
    <source>
        <strain evidence="2 3">DSM 18266</strain>
    </source>
</reference>
<gene>
    <name evidence="2" type="ORF">G3480_17175</name>
</gene>
<proteinExistence type="predicted"/>
<feature type="signal peptide" evidence="1">
    <location>
        <begin position="1"/>
        <end position="19"/>
    </location>
</feature>
<keyword evidence="1" id="KW-0732">Signal</keyword>
<feature type="chain" id="PRO_5026925960" description="DUF4136 domain-containing protein" evidence="1">
    <location>
        <begin position="20"/>
        <end position="215"/>
    </location>
</feature>
<evidence type="ECO:0000256" key="1">
    <source>
        <dbReference type="SAM" id="SignalP"/>
    </source>
</evidence>